<evidence type="ECO:0000313" key="10">
    <source>
        <dbReference type="Proteomes" id="UP001255856"/>
    </source>
</evidence>
<dbReference type="Pfam" id="PF01474">
    <property type="entry name" value="DAHP_synth_2"/>
    <property type="match status" value="1"/>
</dbReference>
<feature type="compositionally biased region" description="Acidic residues" evidence="8">
    <location>
        <begin position="1129"/>
        <end position="1140"/>
    </location>
</feature>
<comment type="similarity">
    <text evidence="2 7">Belongs to the class-II DAHP synthase family.</text>
</comment>
<keyword evidence="6" id="KW-0464">Manganese</keyword>
<evidence type="ECO:0000256" key="7">
    <source>
        <dbReference type="RuleBase" id="RU363071"/>
    </source>
</evidence>
<dbReference type="EC" id="2.5.1.54" evidence="7"/>
<reference evidence="9" key="1">
    <citation type="submission" date="2021-01" db="EMBL/GenBank/DDBJ databases">
        <authorList>
            <person name="Eckstrom K.M.E."/>
        </authorList>
    </citation>
    <scope>NUCLEOTIDE SEQUENCE</scope>
    <source>
        <strain evidence="9">UVCC 0001</strain>
    </source>
</reference>
<keyword evidence="7" id="KW-0150">Chloroplast</keyword>
<organism evidence="9 10">
    <name type="scientific">Prototheca wickerhamii</name>
    <dbReference type="NCBI Taxonomy" id="3111"/>
    <lineage>
        <taxon>Eukaryota</taxon>
        <taxon>Viridiplantae</taxon>
        <taxon>Chlorophyta</taxon>
        <taxon>core chlorophytes</taxon>
        <taxon>Trebouxiophyceae</taxon>
        <taxon>Chlorellales</taxon>
        <taxon>Chlorellaceae</taxon>
        <taxon>Prototheca</taxon>
    </lineage>
</organism>
<evidence type="ECO:0000256" key="4">
    <source>
        <dbReference type="ARBA" id="ARBA00023141"/>
    </source>
</evidence>
<evidence type="ECO:0000256" key="8">
    <source>
        <dbReference type="SAM" id="MobiDB-lite"/>
    </source>
</evidence>
<dbReference type="InterPro" id="IPR002480">
    <property type="entry name" value="DAHP_synth_2"/>
</dbReference>
<feature type="binding site" evidence="6">
    <location>
        <position position="366"/>
    </location>
    <ligand>
        <name>Mn(2+)</name>
        <dbReference type="ChEBI" id="CHEBI:29035"/>
    </ligand>
</feature>
<feature type="region of interest" description="Disordered" evidence="8">
    <location>
        <begin position="1115"/>
        <end position="1140"/>
    </location>
</feature>
<dbReference type="GO" id="GO:0003849">
    <property type="term" value="F:3-deoxy-7-phosphoheptulonate synthase activity"/>
    <property type="evidence" value="ECO:0007669"/>
    <property type="project" value="UniProtKB-EC"/>
</dbReference>
<dbReference type="GO" id="GO:0009507">
    <property type="term" value="C:chloroplast"/>
    <property type="evidence" value="ECO:0007669"/>
    <property type="project" value="UniProtKB-SubCell"/>
</dbReference>
<dbReference type="SUPFAM" id="SSF51569">
    <property type="entry name" value="Aldolase"/>
    <property type="match status" value="1"/>
</dbReference>
<feature type="region of interest" description="Disordered" evidence="8">
    <location>
        <begin position="891"/>
        <end position="970"/>
    </location>
</feature>
<name>A0AAD9IHV9_PROWI</name>
<keyword evidence="6" id="KW-0170">Cobalt</keyword>
<evidence type="ECO:0000256" key="6">
    <source>
        <dbReference type="PIRSR" id="PIRSR602480-1"/>
    </source>
</evidence>
<keyword evidence="6" id="KW-0104">Cadmium</keyword>
<feature type="binding site" evidence="6">
    <location>
        <position position="407"/>
    </location>
    <ligand>
        <name>Mn(2+)</name>
        <dbReference type="ChEBI" id="CHEBI:29035"/>
    </ligand>
</feature>
<feature type="region of interest" description="Disordered" evidence="8">
    <location>
        <begin position="1274"/>
        <end position="1305"/>
    </location>
</feature>
<evidence type="ECO:0000256" key="3">
    <source>
        <dbReference type="ARBA" id="ARBA00022679"/>
    </source>
</evidence>
<comment type="cofactor">
    <cofactor evidence="6">
        <name>Mn(2+)</name>
        <dbReference type="ChEBI" id="CHEBI:29035"/>
    </cofactor>
    <cofactor evidence="6">
        <name>Co(2+)</name>
        <dbReference type="ChEBI" id="CHEBI:48828"/>
    </cofactor>
    <cofactor evidence="6">
        <name>Cd(2+)</name>
        <dbReference type="ChEBI" id="CHEBI:48775"/>
    </cofactor>
    <text evidence="6">Binds 1 divalent cation per subunit. The enzyme is active with manganese, cobalt or cadmium ions.</text>
</comment>
<protein>
    <recommendedName>
        <fullName evidence="7">Phospho-2-dehydro-3-deoxyheptonate aldolase</fullName>
        <ecNumber evidence="7">2.5.1.54</ecNumber>
    </recommendedName>
</protein>
<accession>A0AAD9IHV9</accession>
<keyword evidence="7" id="KW-0028">Amino-acid biosynthesis</keyword>
<keyword evidence="3 7" id="KW-0808">Transferase</keyword>
<keyword evidence="4 7" id="KW-0057">Aromatic amino acid biosynthesis</keyword>
<evidence type="ECO:0000256" key="5">
    <source>
        <dbReference type="ARBA" id="ARBA00047508"/>
    </source>
</evidence>
<feature type="compositionally biased region" description="Low complexity" evidence="8">
    <location>
        <begin position="1274"/>
        <end position="1286"/>
    </location>
</feature>
<feature type="binding site" evidence="6">
    <location>
        <position position="437"/>
    </location>
    <ligand>
        <name>Mn(2+)</name>
        <dbReference type="ChEBI" id="CHEBI:29035"/>
    </ligand>
</feature>
<keyword evidence="7" id="KW-0934">Plastid</keyword>
<comment type="pathway">
    <text evidence="1 7">Metabolic intermediate biosynthesis; chorismate biosynthesis; chorismate from D-erythrose 4-phosphate and phosphoenolpyruvate: step 1/7.</text>
</comment>
<feature type="binding site" evidence="6">
    <location>
        <position position="303"/>
    </location>
    <ligand>
        <name>phosphoenolpyruvate</name>
        <dbReference type="ChEBI" id="CHEBI:58702"/>
    </ligand>
</feature>
<proteinExistence type="inferred from homology"/>
<dbReference type="Proteomes" id="UP001255856">
    <property type="component" value="Unassembled WGS sequence"/>
</dbReference>
<feature type="binding site" evidence="6">
    <location>
        <position position="165"/>
    </location>
    <ligand>
        <name>phosphoenolpyruvate</name>
        <dbReference type="ChEBI" id="CHEBI:58702"/>
    </ligand>
</feature>
<dbReference type="InterPro" id="IPR013785">
    <property type="entry name" value="Aldolase_TIM"/>
</dbReference>
<comment type="caution">
    <text evidence="9">The sequence shown here is derived from an EMBL/GenBank/DDBJ whole genome shotgun (WGS) entry which is preliminary data.</text>
</comment>
<evidence type="ECO:0000313" key="9">
    <source>
        <dbReference type="EMBL" id="KAK2076452.1"/>
    </source>
</evidence>
<dbReference type="PANTHER" id="PTHR21337:SF0">
    <property type="entry name" value="PHOSPHO-2-DEHYDRO-3-DEOXYHEPTONATE ALDOLASE"/>
    <property type="match status" value="1"/>
</dbReference>
<comment type="catalytic activity">
    <reaction evidence="5 7">
        <text>D-erythrose 4-phosphate + phosphoenolpyruvate + H2O = 7-phospho-2-dehydro-3-deoxy-D-arabino-heptonate + phosphate</text>
        <dbReference type="Rhea" id="RHEA:14717"/>
        <dbReference type="ChEBI" id="CHEBI:15377"/>
        <dbReference type="ChEBI" id="CHEBI:16897"/>
        <dbReference type="ChEBI" id="CHEBI:43474"/>
        <dbReference type="ChEBI" id="CHEBI:58394"/>
        <dbReference type="ChEBI" id="CHEBI:58702"/>
        <dbReference type="EC" id="2.5.1.54"/>
    </reaction>
</comment>
<feature type="binding site" evidence="6">
    <location>
        <position position="334"/>
    </location>
    <ligand>
        <name>phosphoenolpyruvate</name>
        <dbReference type="ChEBI" id="CHEBI:58702"/>
    </ligand>
</feature>
<sequence>MDAAALRCSALPSGAATFRKAPGPCRVTRPARVVRCAVRPRAVAEAQASVPFLSSADHLAEWGPQSWRAFKALQQPEYPDKEALERAVSELSSMPPLVFAGECRTLQSRLAQAAAGEAFLVQGGDCAEAFSQFNANRIRDLFRLLLQMSVVLMFGGGVPVVKLGRVAGQFAKPRSSDYETVGERSLPSYRGDIINGPDFTPEARVPDPNRLLRGYNQAAATLNLLRGFATGGYASLDRVTQWNLDFTAGSEEGRAYRDLAARIEESLSFMRAGHMLWCGERTRQLDGAHVEYLRGVGNPLGVKVSDKADPAELVALIAALNPENTPGRLAVIVRMGAARLRERYPAMVEAVRRAGQVVTWVCDPMHGNTEAVQGYKTRRFENVRAELEAFFDVHEALGTVPGGMHLEMTGDDVTECIGGGAGVTDLDLSSRYHTHCDPRLNAEQALELAFYVASRLRRRRVAKEAELKRKAEGRQDVRSVALNGAGTRLCLGLGGGVLEEYRVGAGDGRGLTLSATKHLGTNSAVTQLAYVESASRLLALQESGALHALDAETLRAQPVPLRGAALALAVDESRPRAPRLAVALRPRGARHCRLAVLLLYPAESGRLGQVAADMELPGVGGVRAIAWVGPQVVLVSELRYLIAAPLAPTAPQLRALFAVPPELAYVAPQAAALPALGAALLVLGQAAVRIDAAGRPQGGTLSLEACGAVAAVAGVGRHCLVWSRGAVHVLDAETGRHVQRVGFGDEAGVGDEDDPETIDDDDVATAFAAASAGESGAVLALTRARLPGAPSLSVESVRIVIAVPVPLREQALAALAAGDADAALRLVDAAGGAGAGAWAPGVTRLAAGRLLREDREAEALRLLERLSPDDFQPSSLFALWPRRMRRWLGGGAGDDRSEEEPADSGLAGAHSLGWERGRAARRGGGPALEPPSSDDEGVAGGETTGSSLPPPLKSRGVAFEEDAPSKGKEVQDLERREVLGEFVRYFFWAREQEGVRDRDGLDELLMHLLVDLGARDQAAAFASLPSNRAPLEGVERRLLRRGWDDACPPALVLEALPWLLGTSAADAMRVLRGRRADLDPDRVLPLLAPGGALRWRFLALVLGLEAPADGRGAWGVLRGPGRGPGVTSDDAEATATEDDDLDDSAAAAELRTQLVIELFERLASLVDSLKGTSATELLDRSSSPSEQLEVRGLLGNILPSRAQLDAARVLDTARFTDHVDRERVELFRRAGRHDDALRTLGQRLRDVPGMAAYARAHIERPRWGELVTILLDGAGPAGESSPGSEELVQQSPPREQATPDDHAAPSARLRAAARLVLMLELDPKIYLDALPSGMALGEAAPLLDPLLCGRTHERRAAALRRAVLAARLASLVARRAALERGRVTVGDDTVCAECGLRIGERVFAMRPAGEKAPGRRGPPHVTCVRCAAPA</sequence>
<keyword evidence="7" id="KW-0809">Transit peptide</keyword>
<evidence type="ECO:0000256" key="1">
    <source>
        <dbReference type="ARBA" id="ARBA00004688"/>
    </source>
</evidence>
<gene>
    <name evidence="9" type="ORF">QBZ16_000977</name>
</gene>
<dbReference type="Gene3D" id="3.20.20.70">
    <property type="entry name" value="Aldolase class I"/>
    <property type="match status" value="1"/>
</dbReference>
<keyword evidence="10" id="KW-1185">Reference proteome</keyword>
<dbReference type="GO" id="GO:0009073">
    <property type="term" value="P:aromatic amino acid family biosynthetic process"/>
    <property type="evidence" value="ECO:0007669"/>
    <property type="project" value="UniProtKB-KW"/>
</dbReference>
<evidence type="ECO:0000256" key="2">
    <source>
        <dbReference type="ARBA" id="ARBA00008911"/>
    </source>
</evidence>
<dbReference type="GO" id="GO:0008652">
    <property type="term" value="P:amino acid biosynthetic process"/>
    <property type="evidence" value="ECO:0007669"/>
    <property type="project" value="UniProtKB-KW"/>
</dbReference>
<feature type="binding site" evidence="6">
    <location>
        <begin position="280"/>
        <end position="281"/>
    </location>
    <ligand>
        <name>phosphoenolpyruvate</name>
        <dbReference type="ChEBI" id="CHEBI:58702"/>
    </ligand>
</feature>
<comment type="subcellular location">
    <subcellularLocation>
        <location evidence="7">Plastid</location>
        <location evidence="7">Chloroplast</location>
    </subcellularLocation>
</comment>
<dbReference type="PANTHER" id="PTHR21337">
    <property type="entry name" value="PHOSPHO-2-DEHYDRO-3-DEOXYHEPTONATE ALDOLASE 1, 2"/>
    <property type="match status" value="1"/>
</dbReference>
<feature type="binding site" evidence="6">
    <location>
        <position position="126"/>
    </location>
    <ligand>
        <name>phosphoenolpyruvate</name>
        <dbReference type="ChEBI" id="CHEBI:58702"/>
    </ligand>
</feature>
<dbReference type="EMBL" id="JASFZW010000010">
    <property type="protein sequence ID" value="KAK2076452.1"/>
    <property type="molecule type" value="Genomic_DNA"/>
</dbReference>